<evidence type="ECO:0000256" key="1">
    <source>
        <dbReference type="SAM" id="MobiDB-lite"/>
    </source>
</evidence>
<name>A0A814JX64_9BILA</name>
<accession>A0A814JX64</accession>
<sequence>MKIHVQLHFEKQHMDQQLRYNLEQPRDFSNDLFFITGVNTTSNNHYLYDNNHEQLNANSTFRPMIIDLNAAWNEGHLYQNAQQQPIVIPHINQPHVNEDPYFTAFNKDSTNAMIINERRRRLENKRQRQHRSSNYRRPRRVTPTTSSDDICCCCCCTDIGSSTSNSDEDSCCECGDCCTADSCDCSGCDCDCGSCNCGGCDCGSCDGDACEGCVSILVCCLLCFTACDN</sequence>
<proteinExistence type="predicted"/>
<gene>
    <name evidence="2" type="ORF">BJG266_LOCUS17163</name>
    <name evidence="3" type="ORF">QVE165_LOCUS17255</name>
</gene>
<dbReference type="EMBL" id="CAJNOM010000099">
    <property type="protein sequence ID" value="CAF1044397.1"/>
    <property type="molecule type" value="Genomic_DNA"/>
</dbReference>
<feature type="region of interest" description="Disordered" evidence="1">
    <location>
        <begin position="119"/>
        <end position="146"/>
    </location>
</feature>
<evidence type="ECO:0000313" key="2">
    <source>
        <dbReference type="EMBL" id="CAF1024144.1"/>
    </source>
</evidence>
<dbReference type="AlphaFoldDB" id="A0A814JX64"/>
<feature type="compositionally biased region" description="Basic residues" evidence="1">
    <location>
        <begin position="119"/>
        <end position="140"/>
    </location>
</feature>
<evidence type="ECO:0000313" key="4">
    <source>
        <dbReference type="Proteomes" id="UP000663832"/>
    </source>
</evidence>
<dbReference type="Proteomes" id="UP000663877">
    <property type="component" value="Unassembled WGS sequence"/>
</dbReference>
<evidence type="ECO:0000313" key="3">
    <source>
        <dbReference type="EMBL" id="CAF1044397.1"/>
    </source>
</evidence>
<organism evidence="3 4">
    <name type="scientific">Adineta steineri</name>
    <dbReference type="NCBI Taxonomy" id="433720"/>
    <lineage>
        <taxon>Eukaryota</taxon>
        <taxon>Metazoa</taxon>
        <taxon>Spiralia</taxon>
        <taxon>Gnathifera</taxon>
        <taxon>Rotifera</taxon>
        <taxon>Eurotatoria</taxon>
        <taxon>Bdelloidea</taxon>
        <taxon>Adinetida</taxon>
        <taxon>Adinetidae</taxon>
        <taxon>Adineta</taxon>
    </lineage>
</organism>
<keyword evidence="4" id="KW-1185">Reference proteome</keyword>
<dbReference type="Proteomes" id="UP000663832">
    <property type="component" value="Unassembled WGS sequence"/>
</dbReference>
<comment type="caution">
    <text evidence="3">The sequence shown here is derived from an EMBL/GenBank/DDBJ whole genome shotgun (WGS) entry which is preliminary data.</text>
</comment>
<reference evidence="3" key="1">
    <citation type="submission" date="2021-02" db="EMBL/GenBank/DDBJ databases">
        <authorList>
            <person name="Nowell W R."/>
        </authorList>
    </citation>
    <scope>NUCLEOTIDE SEQUENCE</scope>
</reference>
<protein>
    <submittedName>
        <fullName evidence="3">Uncharacterized protein</fullName>
    </submittedName>
</protein>
<dbReference type="EMBL" id="CAJNOI010000082">
    <property type="protein sequence ID" value="CAF1024144.1"/>
    <property type="molecule type" value="Genomic_DNA"/>
</dbReference>